<comment type="caution">
    <text evidence="7">The sequence shown here is derived from an EMBL/GenBank/DDBJ whole genome shotgun (WGS) entry which is preliminary data.</text>
</comment>
<evidence type="ECO:0000256" key="2">
    <source>
        <dbReference type="ARBA" id="ARBA00022526"/>
    </source>
</evidence>
<proteinExistence type="inferred from homology"/>
<dbReference type="Pfam" id="PF00479">
    <property type="entry name" value="G6PD_N"/>
    <property type="match status" value="1"/>
</dbReference>
<comment type="similarity">
    <text evidence="1">Belongs to the glucose-6-phosphate dehydrogenase family.</text>
</comment>
<evidence type="ECO:0000256" key="3">
    <source>
        <dbReference type="ARBA" id="ARBA00022857"/>
    </source>
</evidence>
<dbReference type="InterPro" id="IPR022674">
    <property type="entry name" value="G6P_DH_NAD-bd"/>
</dbReference>
<evidence type="ECO:0000259" key="5">
    <source>
        <dbReference type="Pfam" id="PF00479"/>
    </source>
</evidence>
<keyword evidence="8" id="KW-1185">Reference proteome</keyword>
<keyword evidence="2" id="KW-0313">Glucose metabolism</keyword>
<dbReference type="Pfam" id="PF02781">
    <property type="entry name" value="G6PD_C"/>
    <property type="match status" value="2"/>
</dbReference>
<feature type="domain" description="Glucose-6-phosphate dehydrogenase NAD-binding" evidence="5">
    <location>
        <begin position="92"/>
        <end position="167"/>
    </location>
</feature>
<accession>A0ABQ8IIY6</accession>
<dbReference type="SUPFAM" id="SSF51735">
    <property type="entry name" value="NAD(P)-binding Rossmann-fold domains"/>
    <property type="match status" value="1"/>
</dbReference>
<keyword evidence="3" id="KW-0521">NADP</keyword>
<dbReference type="Proteomes" id="UP000827721">
    <property type="component" value="Unassembled WGS sequence"/>
</dbReference>
<dbReference type="InterPro" id="IPR036291">
    <property type="entry name" value="NAD(P)-bd_dom_sf"/>
</dbReference>
<evidence type="ECO:0000256" key="1">
    <source>
        <dbReference type="ARBA" id="ARBA00009975"/>
    </source>
</evidence>
<reference evidence="7 8" key="1">
    <citation type="submission" date="2021-02" db="EMBL/GenBank/DDBJ databases">
        <title>Plant Genome Project.</title>
        <authorList>
            <person name="Zhang R.-G."/>
        </authorList>
    </citation>
    <scope>NUCLEOTIDE SEQUENCE [LARGE SCALE GENOMIC DNA]</scope>
    <source>
        <tissue evidence="7">Leaves</tissue>
    </source>
</reference>
<feature type="domain" description="Glucose-6-phosphate dehydrogenase C-terminal" evidence="6">
    <location>
        <begin position="273"/>
        <end position="314"/>
    </location>
</feature>
<dbReference type="Gene3D" id="3.40.50.720">
    <property type="entry name" value="NAD(P)-binding Rossmann-like Domain"/>
    <property type="match status" value="1"/>
</dbReference>
<gene>
    <name evidence="7" type="ORF">JRO89_XS01G0118900</name>
</gene>
<dbReference type="PANTHER" id="PTHR23429">
    <property type="entry name" value="GLUCOSE-6-PHOSPHATE 1-DEHYDROGENASE G6PD"/>
    <property type="match status" value="1"/>
</dbReference>
<name>A0ABQ8IIY6_9ROSI</name>
<evidence type="ECO:0008006" key="9">
    <source>
        <dbReference type="Google" id="ProtNLM"/>
    </source>
</evidence>
<evidence type="ECO:0000256" key="4">
    <source>
        <dbReference type="ARBA" id="ARBA00023277"/>
    </source>
</evidence>
<dbReference type="EMBL" id="JAFEMO010000001">
    <property type="protein sequence ID" value="KAH7576620.1"/>
    <property type="molecule type" value="Genomic_DNA"/>
</dbReference>
<dbReference type="PANTHER" id="PTHR23429:SF13">
    <property type="entry name" value="GLUCOSE-6-PHOSPHATE 1-DEHYDROGENASE 1, CHLOROPLASTIC"/>
    <property type="match status" value="1"/>
</dbReference>
<feature type="domain" description="Glucose-6-phosphate dehydrogenase C-terminal" evidence="6">
    <location>
        <begin position="320"/>
        <end position="493"/>
    </location>
</feature>
<dbReference type="InterPro" id="IPR001282">
    <property type="entry name" value="G6P_DH"/>
</dbReference>
<organism evidence="7 8">
    <name type="scientific">Xanthoceras sorbifolium</name>
    <dbReference type="NCBI Taxonomy" id="99658"/>
    <lineage>
        <taxon>Eukaryota</taxon>
        <taxon>Viridiplantae</taxon>
        <taxon>Streptophyta</taxon>
        <taxon>Embryophyta</taxon>
        <taxon>Tracheophyta</taxon>
        <taxon>Spermatophyta</taxon>
        <taxon>Magnoliopsida</taxon>
        <taxon>eudicotyledons</taxon>
        <taxon>Gunneridae</taxon>
        <taxon>Pentapetalae</taxon>
        <taxon>rosids</taxon>
        <taxon>malvids</taxon>
        <taxon>Sapindales</taxon>
        <taxon>Sapindaceae</taxon>
        <taxon>Xanthoceroideae</taxon>
        <taxon>Xanthoceras</taxon>
    </lineage>
</organism>
<protein>
    <recommendedName>
        <fullName evidence="9">Glucose-6-phosphate dehydrogenase (NADP(+))</fullName>
    </recommendedName>
</protein>
<keyword evidence="4" id="KW-0119">Carbohydrate metabolism</keyword>
<dbReference type="SUPFAM" id="SSF55347">
    <property type="entry name" value="Glyceraldehyde-3-phosphate dehydrogenase-like, C-terminal domain"/>
    <property type="match status" value="1"/>
</dbReference>
<dbReference type="Gene3D" id="3.30.360.10">
    <property type="entry name" value="Dihydrodipicolinate Reductase, domain 2"/>
    <property type="match status" value="1"/>
</dbReference>
<sequence>MATQLSPCSSSLKQETKLLSSRFITVPRSSCFSTWVSRVQFNQESMPGSIFISILQMNVILALGYAGNVEPEGKEASFPFSESENVESRISITVDFMVFGYARTKLIDEELRDKISRTLTCRIDKSTSKENCEAKMDQFLKRCFYHSGQYNSEEHFAELDIKLKEKEVPLENSLYISSLNVHGPPVVRGKRTETSHRSLELGTDSLLHVFFGFWRQKMLFFRLEESQIALEPHPQVVGQGSLFKSHLVVIRSLLVNPKFEAVPQGGSDIQIISRYFDHYGIIRDIMQNHLLQILALFAMEIPVSLDAEDIRNEKGYSKGSRSYPAYTDDPTVPKDSLTPTFTAAAIFINNARWDGVPFLMKAGKALHTKRAEIRVQFRHVPGNLYRRNFGTDLDKATNELVLRVQPDEAIYLKINNKVPGLGMRLDRSDLDLLYRSRYPREIPDAYERLLLDAIEGERRLFIRSDELVAAWSLFTPLLKELEEKKIVPELNPYGIVEDLLEHIILLSRTMFHGEIFVGRTNESPGTMVLYSPWPWRGTNRS</sequence>
<evidence type="ECO:0000313" key="8">
    <source>
        <dbReference type="Proteomes" id="UP000827721"/>
    </source>
</evidence>
<dbReference type="InterPro" id="IPR022675">
    <property type="entry name" value="G6P_DH_C"/>
</dbReference>
<evidence type="ECO:0000259" key="6">
    <source>
        <dbReference type="Pfam" id="PF02781"/>
    </source>
</evidence>
<dbReference type="PRINTS" id="PR00079">
    <property type="entry name" value="G6PDHDRGNASE"/>
</dbReference>
<evidence type="ECO:0000313" key="7">
    <source>
        <dbReference type="EMBL" id="KAH7576620.1"/>
    </source>
</evidence>